<accession>A0ACC1A276</accession>
<proteinExistence type="predicted"/>
<comment type="caution">
    <text evidence="1">The sequence shown here is derived from an EMBL/GenBank/DDBJ whole genome shotgun (WGS) entry which is preliminary data.</text>
</comment>
<evidence type="ECO:0000313" key="1">
    <source>
        <dbReference type="EMBL" id="KAJ0080201.1"/>
    </source>
</evidence>
<protein>
    <submittedName>
        <fullName evidence="1">Uncharacterized protein</fullName>
    </submittedName>
</protein>
<reference evidence="2" key="1">
    <citation type="journal article" date="2023" name="G3 (Bethesda)">
        <title>Genome assembly and association tests identify interacting loci associated with vigor, precocity, and sex in interspecific pistachio rootstocks.</title>
        <authorList>
            <person name="Palmer W."/>
            <person name="Jacygrad E."/>
            <person name="Sagayaradj S."/>
            <person name="Cavanaugh K."/>
            <person name="Han R."/>
            <person name="Bertier L."/>
            <person name="Beede B."/>
            <person name="Kafkas S."/>
            <person name="Golino D."/>
            <person name="Preece J."/>
            <person name="Michelmore R."/>
        </authorList>
    </citation>
    <scope>NUCLEOTIDE SEQUENCE [LARGE SCALE GENOMIC DNA]</scope>
</reference>
<name>A0ACC1A276_9ROSI</name>
<gene>
    <name evidence="1" type="ORF">Patl1_22488</name>
</gene>
<organism evidence="1 2">
    <name type="scientific">Pistacia atlantica</name>
    <dbReference type="NCBI Taxonomy" id="434234"/>
    <lineage>
        <taxon>Eukaryota</taxon>
        <taxon>Viridiplantae</taxon>
        <taxon>Streptophyta</taxon>
        <taxon>Embryophyta</taxon>
        <taxon>Tracheophyta</taxon>
        <taxon>Spermatophyta</taxon>
        <taxon>Magnoliopsida</taxon>
        <taxon>eudicotyledons</taxon>
        <taxon>Gunneridae</taxon>
        <taxon>Pentapetalae</taxon>
        <taxon>rosids</taxon>
        <taxon>malvids</taxon>
        <taxon>Sapindales</taxon>
        <taxon>Anacardiaceae</taxon>
        <taxon>Pistacia</taxon>
    </lineage>
</organism>
<evidence type="ECO:0000313" key="2">
    <source>
        <dbReference type="Proteomes" id="UP001164250"/>
    </source>
</evidence>
<keyword evidence="2" id="KW-1185">Reference proteome</keyword>
<sequence length="137" mass="15845">MEKKVKKESFIGAIFLPGNEIPEWLSFQNVGSSVNFELPLAYLKNDPFVRCTVCLVVAFPDRYKLIGKDRYGETVRSGEDTYRYKFQCGSLISHNVILLHFDPIRWGRTETEFVTFDFSGENYNVKKCGVKVIFQEV</sequence>
<dbReference type="Proteomes" id="UP001164250">
    <property type="component" value="Chromosome 13"/>
</dbReference>
<dbReference type="EMBL" id="CM047909">
    <property type="protein sequence ID" value="KAJ0080201.1"/>
    <property type="molecule type" value="Genomic_DNA"/>
</dbReference>